<evidence type="ECO:0000256" key="3">
    <source>
        <dbReference type="ARBA" id="ARBA00022741"/>
    </source>
</evidence>
<dbReference type="InterPro" id="IPR004154">
    <property type="entry name" value="Anticodon-bd"/>
</dbReference>
<evidence type="ECO:0000259" key="7">
    <source>
        <dbReference type="PROSITE" id="PS50862"/>
    </source>
</evidence>
<sequence>MEKKIFSEEDVALWKALTVEAPKSEPTAEERQKLKGLKEREKKGKAEILERLGGGSKTRKAIEAAIAAANKEDPTFLLEPPSGTRDFEPADMRVRSWLFKKMKDAAVAFSFKEYDAPVLESVALFERKAGEEITQQMYNFTDKDGERVALRPEMTPTLARLVLKNTNLATGEVRVPLPLKWFSIPQCWRFETTQRGRKREHYQWNMDIVGEKSVTAEVELLGAMCYFFRSLGLTEEDVRIRVNDRKLLDKTMKDAGVPEELFSRVCVVVDKLDKIGADGVAEMLSELGISPEPILQTLAACREDDSSLGEDVELLFDLAEAYGFREFLVFDPSVVRGLAYYTGIVFEAFDRKGELRAIAGGGRYDKLLELYGGAKCRQIPCVGFGFGDCVILELLDDKRLVPELKPEVDFVVCPFSRKEQTAVAMVASKLRESGFSVDVALSPRKARAAFDLANRAGARMVAFVAPDEWSRGLVRVKDMLHKDSTTGEAKQRDVPFSDLPNLRSYFQEGGNTTTTTTNAPAQSSKPPPPAAAAADGPNEWTLVPTDKFCVIAKPPL</sequence>
<feature type="region of interest" description="Disordered" evidence="6">
    <location>
        <begin position="505"/>
        <end position="538"/>
    </location>
</feature>
<evidence type="ECO:0000256" key="1">
    <source>
        <dbReference type="ARBA" id="ARBA00008226"/>
    </source>
</evidence>
<feature type="domain" description="Aminoacyl-transfer RNA synthetases class-II family profile" evidence="7">
    <location>
        <begin position="83"/>
        <end position="406"/>
    </location>
</feature>
<proteinExistence type="inferred from homology"/>
<feature type="compositionally biased region" description="Low complexity" evidence="6">
    <location>
        <begin position="512"/>
        <end position="524"/>
    </location>
</feature>
<dbReference type="NCBIfam" id="TIGR00442">
    <property type="entry name" value="hisS"/>
    <property type="match status" value="1"/>
</dbReference>
<accession>A0AAD7XHQ3</accession>
<evidence type="ECO:0000256" key="2">
    <source>
        <dbReference type="ARBA" id="ARBA00012815"/>
    </source>
</evidence>
<evidence type="ECO:0000256" key="4">
    <source>
        <dbReference type="ARBA" id="ARBA00030619"/>
    </source>
</evidence>
<dbReference type="PANTHER" id="PTHR43707">
    <property type="entry name" value="HISTIDYL-TRNA SYNTHETASE"/>
    <property type="match status" value="1"/>
</dbReference>
<dbReference type="Pfam" id="PF03129">
    <property type="entry name" value="HGTP_anticodon"/>
    <property type="match status" value="1"/>
</dbReference>
<evidence type="ECO:0000256" key="5">
    <source>
        <dbReference type="ARBA" id="ARBA00047639"/>
    </source>
</evidence>
<organism evidence="8 9">
    <name type="scientific">Chrysophaeum taylorii</name>
    <dbReference type="NCBI Taxonomy" id="2483200"/>
    <lineage>
        <taxon>Eukaryota</taxon>
        <taxon>Sar</taxon>
        <taxon>Stramenopiles</taxon>
        <taxon>Ochrophyta</taxon>
        <taxon>Pelagophyceae</taxon>
        <taxon>Pelagomonadales</taxon>
        <taxon>Pelagomonadaceae</taxon>
        <taxon>Chrysophaeum</taxon>
    </lineage>
</organism>
<dbReference type="GO" id="GO:0006427">
    <property type="term" value="P:histidyl-tRNA aminoacylation"/>
    <property type="evidence" value="ECO:0007669"/>
    <property type="project" value="InterPro"/>
</dbReference>
<dbReference type="InterPro" id="IPR004516">
    <property type="entry name" value="HisRS/HisZ"/>
</dbReference>
<dbReference type="Pfam" id="PF13393">
    <property type="entry name" value="tRNA-synt_His"/>
    <property type="match status" value="1"/>
</dbReference>
<comment type="similarity">
    <text evidence="1">Belongs to the class-II aminoacyl-tRNA synthetase family.</text>
</comment>
<dbReference type="Proteomes" id="UP001230188">
    <property type="component" value="Unassembled WGS sequence"/>
</dbReference>
<dbReference type="InterPro" id="IPR006195">
    <property type="entry name" value="aa-tRNA-synth_II"/>
</dbReference>
<evidence type="ECO:0000256" key="6">
    <source>
        <dbReference type="SAM" id="MobiDB-lite"/>
    </source>
</evidence>
<dbReference type="GO" id="GO:0005737">
    <property type="term" value="C:cytoplasm"/>
    <property type="evidence" value="ECO:0007669"/>
    <property type="project" value="InterPro"/>
</dbReference>
<dbReference type="Gene3D" id="3.30.930.10">
    <property type="entry name" value="Bira Bifunctional Protein, Domain 2"/>
    <property type="match status" value="1"/>
</dbReference>
<dbReference type="InterPro" id="IPR045864">
    <property type="entry name" value="aa-tRNA-synth_II/BPL/LPL"/>
</dbReference>
<name>A0AAD7XHQ3_9STRA</name>
<gene>
    <name evidence="8" type="ORF">CTAYLR_008098</name>
</gene>
<dbReference type="GO" id="GO:0004821">
    <property type="term" value="F:histidine-tRNA ligase activity"/>
    <property type="evidence" value="ECO:0007669"/>
    <property type="project" value="UniProtKB-EC"/>
</dbReference>
<dbReference type="SUPFAM" id="SSF52954">
    <property type="entry name" value="Class II aaRS ABD-related"/>
    <property type="match status" value="1"/>
</dbReference>
<dbReference type="InterPro" id="IPR041715">
    <property type="entry name" value="HisRS-like_core"/>
</dbReference>
<evidence type="ECO:0000313" key="8">
    <source>
        <dbReference type="EMBL" id="KAJ8601917.1"/>
    </source>
</evidence>
<dbReference type="EMBL" id="JAQMWT010000396">
    <property type="protein sequence ID" value="KAJ8601917.1"/>
    <property type="molecule type" value="Genomic_DNA"/>
</dbReference>
<dbReference type="HAMAP" id="MF_00127">
    <property type="entry name" value="His_tRNA_synth"/>
    <property type="match status" value="1"/>
</dbReference>
<dbReference type="Gene3D" id="3.40.50.800">
    <property type="entry name" value="Anticodon-binding domain"/>
    <property type="match status" value="1"/>
</dbReference>
<keyword evidence="9" id="KW-1185">Reference proteome</keyword>
<evidence type="ECO:0000313" key="9">
    <source>
        <dbReference type="Proteomes" id="UP001230188"/>
    </source>
</evidence>
<dbReference type="SUPFAM" id="SSF55681">
    <property type="entry name" value="Class II aaRS and biotin synthetases"/>
    <property type="match status" value="1"/>
</dbReference>
<dbReference type="CDD" id="cd00773">
    <property type="entry name" value="HisRS-like_core"/>
    <property type="match status" value="1"/>
</dbReference>
<keyword evidence="3" id="KW-0547">Nucleotide-binding</keyword>
<dbReference type="PROSITE" id="PS50862">
    <property type="entry name" value="AA_TRNA_LIGASE_II"/>
    <property type="match status" value="1"/>
</dbReference>
<dbReference type="InterPro" id="IPR036621">
    <property type="entry name" value="Anticodon-bd_dom_sf"/>
</dbReference>
<dbReference type="EC" id="6.1.1.21" evidence="2"/>
<dbReference type="InterPro" id="IPR015807">
    <property type="entry name" value="His-tRNA-ligase"/>
</dbReference>
<dbReference type="AlphaFoldDB" id="A0AAD7XHQ3"/>
<protein>
    <recommendedName>
        <fullName evidence="2">histidine--tRNA ligase</fullName>
        <ecNumber evidence="2">6.1.1.21</ecNumber>
    </recommendedName>
    <alternativeName>
        <fullName evidence="4">Histidyl-tRNA synthetase</fullName>
    </alternativeName>
</protein>
<comment type="caution">
    <text evidence="8">The sequence shown here is derived from an EMBL/GenBank/DDBJ whole genome shotgun (WGS) entry which is preliminary data.</text>
</comment>
<reference evidence="8" key="1">
    <citation type="submission" date="2023-01" db="EMBL/GenBank/DDBJ databases">
        <title>Metagenome sequencing of chrysophaentin producing Chrysophaeum taylorii.</title>
        <authorList>
            <person name="Davison J."/>
            <person name="Bewley C."/>
        </authorList>
    </citation>
    <scope>NUCLEOTIDE SEQUENCE</scope>
    <source>
        <strain evidence="8">NIES-1699</strain>
    </source>
</reference>
<dbReference type="GO" id="GO:0005524">
    <property type="term" value="F:ATP binding"/>
    <property type="evidence" value="ECO:0007669"/>
    <property type="project" value="InterPro"/>
</dbReference>
<dbReference type="PANTHER" id="PTHR43707:SF1">
    <property type="entry name" value="HISTIDINE--TRNA LIGASE, MITOCHONDRIAL-RELATED"/>
    <property type="match status" value="1"/>
</dbReference>
<comment type="catalytic activity">
    <reaction evidence="5">
        <text>tRNA(His) + L-histidine + ATP = L-histidyl-tRNA(His) + AMP + diphosphate + H(+)</text>
        <dbReference type="Rhea" id="RHEA:17313"/>
        <dbReference type="Rhea" id="RHEA-COMP:9665"/>
        <dbReference type="Rhea" id="RHEA-COMP:9689"/>
        <dbReference type="ChEBI" id="CHEBI:15378"/>
        <dbReference type="ChEBI" id="CHEBI:30616"/>
        <dbReference type="ChEBI" id="CHEBI:33019"/>
        <dbReference type="ChEBI" id="CHEBI:57595"/>
        <dbReference type="ChEBI" id="CHEBI:78442"/>
        <dbReference type="ChEBI" id="CHEBI:78527"/>
        <dbReference type="ChEBI" id="CHEBI:456215"/>
        <dbReference type="EC" id="6.1.1.21"/>
    </reaction>
</comment>